<proteinExistence type="predicted"/>
<organism evidence="1">
    <name type="scientific">marine sediment metagenome</name>
    <dbReference type="NCBI Taxonomy" id="412755"/>
    <lineage>
        <taxon>unclassified sequences</taxon>
        <taxon>metagenomes</taxon>
        <taxon>ecological metagenomes</taxon>
    </lineage>
</organism>
<protein>
    <submittedName>
        <fullName evidence="1">Uncharacterized protein</fullName>
    </submittedName>
</protein>
<accession>A0A0F9PXS6</accession>
<feature type="non-terminal residue" evidence="1">
    <location>
        <position position="47"/>
    </location>
</feature>
<sequence length="47" mass="5715">MGVLDSYWMKSLKDLLVDKVERQKLVVIDWEHHQIHHSEMYSVTHHD</sequence>
<dbReference type="AlphaFoldDB" id="A0A0F9PXS6"/>
<name>A0A0F9PXS6_9ZZZZ</name>
<evidence type="ECO:0000313" key="1">
    <source>
        <dbReference type="EMBL" id="KKM97982.1"/>
    </source>
</evidence>
<comment type="caution">
    <text evidence="1">The sequence shown here is derived from an EMBL/GenBank/DDBJ whole genome shotgun (WGS) entry which is preliminary data.</text>
</comment>
<reference evidence="1" key="1">
    <citation type="journal article" date="2015" name="Nature">
        <title>Complex archaea that bridge the gap between prokaryotes and eukaryotes.</title>
        <authorList>
            <person name="Spang A."/>
            <person name="Saw J.H."/>
            <person name="Jorgensen S.L."/>
            <person name="Zaremba-Niedzwiedzka K."/>
            <person name="Martijn J."/>
            <person name="Lind A.E."/>
            <person name="van Eijk R."/>
            <person name="Schleper C."/>
            <person name="Guy L."/>
            <person name="Ettema T.J."/>
        </authorList>
    </citation>
    <scope>NUCLEOTIDE SEQUENCE</scope>
</reference>
<dbReference type="EMBL" id="LAZR01005682">
    <property type="protein sequence ID" value="KKM97982.1"/>
    <property type="molecule type" value="Genomic_DNA"/>
</dbReference>
<gene>
    <name evidence="1" type="ORF">LCGC14_1162460</name>
</gene>